<dbReference type="Pfam" id="PF02861">
    <property type="entry name" value="Clp_N"/>
    <property type="match status" value="1"/>
</dbReference>
<dbReference type="InterPro" id="IPR027417">
    <property type="entry name" value="P-loop_NTPase"/>
</dbReference>
<dbReference type="Proteomes" id="UP000214596">
    <property type="component" value="Unassembled WGS sequence"/>
</dbReference>
<evidence type="ECO:0000313" key="5">
    <source>
        <dbReference type="EMBL" id="OXE33192.1"/>
    </source>
</evidence>
<keyword evidence="2" id="KW-0547">Nucleotide-binding</keyword>
<dbReference type="AlphaFoldDB" id="A0A227JDV5"/>
<name>A0A227JDV5_VIBPH</name>
<dbReference type="GO" id="GO:0005524">
    <property type="term" value="F:ATP binding"/>
    <property type="evidence" value="ECO:0007669"/>
    <property type="project" value="UniProtKB-KW"/>
</dbReference>
<dbReference type="GO" id="GO:0016887">
    <property type="term" value="F:ATP hydrolysis activity"/>
    <property type="evidence" value="ECO:0007669"/>
    <property type="project" value="TreeGrafter"/>
</dbReference>
<feature type="domain" description="Clp R" evidence="4">
    <location>
        <begin position="17"/>
        <end position="123"/>
    </location>
</feature>
<evidence type="ECO:0000256" key="1">
    <source>
        <dbReference type="ARBA" id="ARBA00008675"/>
    </source>
</evidence>
<keyword evidence="3" id="KW-0067">ATP-binding</keyword>
<dbReference type="SUPFAM" id="SSF81923">
    <property type="entry name" value="Double Clp-N motif"/>
    <property type="match status" value="1"/>
</dbReference>
<dbReference type="SUPFAM" id="SSF52540">
    <property type="entry name" value="P-loop containing nucleoside triphosphate hydrolases"/>
    <property type="match status" value="1"/>
</dbReference>
<dbReference type="GO" id="GO:0005737">
    <property type="term" value="C:cytoplasm"/>
    <property type="evidence" value="ECO:0007669"/>
    <property type="project" value="TreeGrafter"/>
</dbReference>
<dbReference type="EMBL" id="NIXT01000382">
    <property type="protein sequence ID" value="OXE33192.1"/>
    <property type="molecule type" value="Genomic_DNA"/>
</dbReference>
<dbReference type="GO" id="GO:0034605">
    <property type="term" value="P:cellular response to heat"/>
    <property type="evidence" value="ECO:0007669"/>
    <property type="project" value="TreeGrafter"/>
</dbReference>
<reference evidence="5 6" key="1">
    <citation type="journal article" date="2017" name="Appl. Environ. Microbiol.">
        <title>Parallel evolution of two clades of a major Atlantic endemic Vibrio parahaemolyticus pathogen lineage by independent acquisition of related pathogenicity islands.</title>
        <authorList>
            <person name="Xu F."/>
            <person name="Gonzalez-Escalona N."/>
            <person name="Drees K.P."/>
            <person name="Sebra R.P."/>
            <person name="Cooper V.S."/>
            <person name="Jones S.H."/>
            <person name="Whistler C.A."/>
        </authorList>
    </citation>
    <scope>NUCLEOTIDE SEQUENCE [LARGE SCALE GENOMIC DNA]</scope>
    <source>
        <strain evidence="5 6">MAVP-3</strain>
    </source>
</reference>
<dbReference type="Gene3D" id="1.10.1780.10">
    <property type="entry name" value="Clp, N-terminal domain"/>
    <property type="match status" value="1"/>
</dbReference>
<dbReference type="Gene3D" id="3.40.50.300">
    <property type="entry name" value="P-loop containing nucleotide triphosphate hydrolases"/>
    <property type="match status" value="1"/>
</dbReference>
<comment type="caution">
    <text evidence="5">The sequence shown here is derived from an EMBL/GenBank/DDBJ whole genome shotgun (WGS) entry which is preliminary data.</text>
</comment>
<dbReference type="PANTHER" id="PTHR11638:SF181">
    <property type="entry name" value="ATPASE SUBUNIT OF ATP-DEPENDENT PROTEASE"/>
    <property type="match status" value="1"/>
</dbReference>
<protein>
    <submittedName>
        <fullName evidence="5">ClpV1 family T6SS ATPase</fullName>
    </submittedName>
</protein>
<dbReference type="STRING" id="670.ACZ92_09285"/>
<dbReference type="PANTHER" id="PTHR11638">
    <property type="entry name" value="ATP-DEPENDENT CLP PROTEASE"/>
    <property type="match status" value="1"/>
</dbReference>
<dbReference type="InterPro" id="IPR004176">
    <property type="entry name" value="Clp_R_N"/>
</dbReference>
<evidence type="ECO:0000259" key="4">
    <source>
        <dbReference type="Pfam" id="PF02861"/>
    </source>
</evidence>
<organism evidence="5 6">
    <name type="scientific">Vibrio parahaemolyticus</name>
    <dbReference type="NCBI Taxonomy" id="670"/>
    <lineage>
        <taxon>Bacteria</taxon>
        <taxon>Pseudomonadati</taxon>
        <taxon>Pseudomonadota</taxon>
        <taxon>Gammaproteobacteria</taxon>
        <taxon>Vibrionales</taxon>
        <taxon>Vibrionaceae</taxon>
        <taxon>Vibrio</taxon>
    </lineage>
</organism>
<dbReference type="InterPro" id="IPR050130">
    <property type="entry name" value="ClpA_ClpB"/>
</dbReference>
<comment type="similarity">
    <text evidence="1">Belongs to the ClpA/ClpB family.</text>
</comment>
<evidence type="ECO:0000256" key="2">
    <source>
        <dbReference type="ARBA" id="ARBA00022741"/>
    </source>
</evidence>
<dbReference type="InterPro" id="IPR036628">
    <property type="entry name" value="Clp_N_dom_sf"/>
</dbReference>
<evidence type="ECO:0000256" key="3">
    <source>
        <dbReference type="ARBA" id="ARBA00022840"/>
    </source>
</evidence>
<sequence>MININLSSLIQRLHPIAKVALEDAAALAVSEKANEVQIEHYLLSLLERPNSDFDVLLSHFDCSENLLRQSVRSTLDTNAKGNGSKPVFSALLIEWLQESWLVSSLDLSETQIRSGALLLTLVSNPLRYGQHGYASILEAVNPDSLKRNFAELTSHSIEAQVATSEKTQAREDGSALSKFTTDFTGKARKGEIDPVFCRDQEIRQIVDILARRRKNNPIAVGEPGVGKTAVVEGLALKIVQGDVPDNL</sequence>
<gene>
    <name evidence="5" type="ORF">CA163_08835</name>
</gene>
<proteinExistence type="inferred from homology"/>
<accession>A0A227JDV5</accession>
<feature type="non-terminal residue" evidence="5">
    <location>
        <position position="247"/>
    </location>
</feature>
<evidence type="ECO:0000313" key="6">
    <source>
        <dbReference type="Proteomes" id="UP000214596"/>
    </source>
</evidence>